<dbReference type="EMBL" id="JAVDXV010000012">
    <property type="protein sequence ID" value="MDR7335906.1"/>
    <property type="molecule type" value="Genomic_DNA"/>
</dbReference>
<reference evidence="1 2" key="1">
    <citation type="submission" date="2023-07" db="EMBL/GenBank/DDBJ databases">
        <title>Sorghum-associated microbial communities from plants grown in Nebraska, USA.</title>
        <authorList>
            <person name="Schachtman D."/>
        </authorList>
    </citation>
    <scope>NUCLEOTIDE SEQUENCE [LARGE SCALE GENOMIC DNA]</scope>
    <source>
        <strain evidence="1 2">BE316</strain>
    </source>
</reference>
<protein>
    <recommendedName>
        <fullName evidence="3">Cytoplasmic protein</fullName>
    </recommendedName>
</protein>
<sequence length="106" mass="11539">MNELLAAYRYTTNNFAQIGASKVCGCCNCVALFKPDDIVGWTGLTLQNLDDPKAINDQTAMCPHCGSEAVLGDGCGFAINANFLARMNEAWFQRTMIHRPKPKPAA</sequence>
<evidence type="ECO:0000313" key="1">
    <source>
        <dbReference type="EMBL" id="MDR7335906.1"/>
    </source>
</evidence>
<comment type="caution">
    <text evidence="1">The sequence shown here is derived from an EMBL/GenBank/DDBJ whole genome shotgun (WGS) entry which is preliminary data.</text>
</comment>
<evidence type="ECO:0000313" key="2">
    <source>
        <dbReference type="Proteomes" id="UP001180825"/>
    </source>
</evidence>
<accession>A0ABU2AFD2</accession>
<evidence type="ECO:0008006" key="3">
    <source>
        <dbReference type="Google" id="ProtNLM"/>
    </source>
</evidence>
<proteinExistence type="predicted"/>
<keyword evidence="2" id="KW-1185">Reference proteome</keyword>
<organism evidence="1 2">
    <name type="scientific">Roseateles asaccharophilus</name>
    <dbReference type="NCBI Taxonomy" id="582607"/>
    <lineage>
        <taxon>Bacteria</taxon>
        <taxon>Pseudomonadati</taxon>
        <taxon>Pseudomonadota</taxon>
        <taxon>Betaproteobacteria</taxon>
        <taxon>Burkholderiales</taxon>
        <taxon>Sphaerotilaceae</taxon>
        <taxon>Roseateles</taxon>
    </lineage>
</organism>
<gene>
    <name evidence="1" type="ORF">J2X21_005073</name>
</gene>
<dbReference type="Proteomes" id="UP001180825">
    <property type="component" value="Unassembled WGS sequence"/>
</dbReference>
<dbReference type="RefSeq" id="WP_310332907.1">
    <property type="nucleotide sequence ID" value="NZ_JAVDXV010000012.1"/>
</dbReference>
<name>A0ABU2AFD2_9BURK</name>